<dbReference type="HOGENOM" id="CLU_2949955_0_0_9"/>
<accession>C8WYF9</accession>
<dbReference type="Proteomes" id="UP000001917">
    <property type="component" value="Plasmid pAACI02"/>
</dbReference>
<organism evidence="1 2">
    <name type="scientific">Alicyclobacillus acidocaldarius subsp. acidocaldarius (strain ATCC 27009 / DSM 446 / BCRC 14685 / JCM 5260 / KCTC 1825 / NBRC 15652 / NCIMB 11725 / NRRL B-14509 / 104-IA)</name>
    <name type="common">Bacillus acidocaldarius</name>
    <dbReference type="NCBI Taxonomy" id="521098"/>
    <lineage>
        <taxon>Bacteria</taxon>
        <taxon>Bacillati</taxon>
        <taxon>Bacillota</taxon>
        <taxon>Bacilli</taxon>
        <taxon>Bacillales</taxon>
        <taxon>Alicyclobacillaceae</taxon>
        <taxon>Alicyclobacillus</taxon>
    </lineage>
</organism>
<proteinExistence type="predicted"/>
<dbReference type="EMBL" id="CP001729">
    <property type="protein sequence ID" value="ACV60053.1"/>
    <property type="molecule type" value="Genomic_DNA"/>
</dbReference>
<keyword evidence="1" id="KW-0614">Plasmid</keyword>
<keyword evidence="2" id="KW-1185">Reference proteome</keyword>
<gene>
    <name evidence="1" type="ordered locus">Aaci_3051</name>
</gene>
<protein>
    <submittedName>
        <fullName evidence="1">Uncharacterized protein</fullName>
    </submittedName>
</protein>
<sequence length="59" mass="7013">MWVWFDAYPKFTALLVRHVLSHTRPPPWLDDDIFKRREGKSHEGFGLRLHFTSTNICSV</sequence>
<evidence type="ECO:0000313" key="1">
    <source>
        <dbReference type="EMBL" id="ACV60053.1"/>
    </source>
</evidence>
<dbReference type="KEGG" id="aac:Aaci_3051"/>
<evidence type="ECO:0000313" key="2">
    <source>
        <dbReference type="Proteomes" id="UP000001917"/>
    </source>
</evidence>
<geneLocation type="plasmid" evidence="1 2">
    <name>pAACI02</name>
</geneLocation>
<reference evidence="1 2" key="2">
    <citation type="journal article" date="2010" name="Stand. Genomic Sci.">
        <title>Complete genome sequence of Alicyclobacillus acidocaldarius type strain (104-IA).</title>
        <authorList>
            <person name="Mavromatis K."/>
            <person name="Sikorski J."/>
            <person name="Lapidus A."/>
            <person name="Glavina Del Rio T."/>
            <person name="Copeland A."/>
            <person name="Tice H."/>
            <person name="Cheng J.F."/>
            <person name="Lucas S."/>
            <person name="Chen F."/>
            <person name="Nolan M."/>
            <person name="Bruce D."/>
            <person name="Goodwin L."/>
            <person name="Pitluck S."/>
            <person name="Ivanova N."/>
            <person name="Ovchinnikova G."/>
            <person name="Pati A."/>
            <person name="Chen A."/>
            <person name="Palaniappan K."/>
            <person name="Land M."/>
            <person name="Hauser L."/>
            <person name="Chang Y.J."/>
            <person name="Jeffries C.D."/>
            <person name="Chain P."/>
            <person name="Meincke L."/>
            <person name="Sims D."/>
            <person name="Chertkov O."/>
            <person name="Han C."/>
            <person name="Brettin T."/>
            <person name="Detter J.C."/>
            <person name="Wahrenburg C."/>
            <person name="Rohde M."/>
            <person name="Pukall R."/>
            <person name="Goker M."/>
            <person name="Bristow J."/>
            <person name="Eisen J.A."/>
            <person name="Markowitz V."/>
            <person name="Hugenholtz P."/>
            <person name="Klenk H.P."/>
            <person name="Kyrpides N.C."/>
        </authorList>
    </citation>
    <scope>NUCLEOTIDE SEQUENCE [LARGE SCALE GENOMIC DNA]</scope>
    <source>
        <strain evidence="2">ATCC 27009 / DSM 446 / BCRC 14685 / JCM 5260 / KCTC 1825 / NBRC 15652 / NCIMB 11725 / NRRL B-14509 / 104-IA</strain>
        <plasmid evidence="1 2">pAACI02</plasmid>
    </source>
</reference>
<name>C8WYF9_ALIAD</name>
<dbReference type="AlphaFoldDB" id="C8WYF9"/>
<reference evidence="2" key="1">
    <citation type="submission" date="2009-09" db="EMBL/GenBank/DDBJ databases">
        <title>The complete plasmid2 of Alicyclobacillus acidocaldarius subsp. acidocaldarius DSM 446.</title>
        <authorList>
            <consortium name="US DOE Joint Genome Institute (JGI-PGF)"/>
            <person name="Lucas S."/>
            <person name="Copeland A."/>
            <person name="Lapidus A."/>
            <person name="Glavina del Rio T."/>
            <person name="Dalin E."/>
            <person name="Tice H."/>
            <person name="Bruce D."/>
            <person name="Goodwin L."/>
            <person name="Pitluck S."/>
            <person name="Kyrpides N."/>
            <person name="Mavromatis K."/>
            <person name="Ivanova N."/>
            <person name="Ovchinnikova G."/>
            <person name="Chertkov O."/>
            <person name="Sims D."/>
            <person name="Brettin T."/>
            <person name="Detter J.C."/>
            <person name="Han C."/>
            <person name="Larimer F."/>
            <person name="Land M."/>
            <person name="Hauser L."/>
            <person name="Markowitz V."/>
            <person name="Cheng J.-F."/>
            <person name="Hugenholtz P."/>
            <person name="Woyke T."/>
            <person name="Wu D."/>
            <person name="Pukall R."/>
            <person name="Klenk H.-P."/>
            <person name="Eisen J.A."/>
        </authorList>
    </citation>
    <scope>NUCLEOTIDE SEQUENCE [LARGE SCALE GENOMIC DNA]</scope>
    <source>
        <strain evidence="2">ATCC 27009 / DSM 446 / BCRC 14685 / JCM 5260 / KCTC 1825 / NBRC 15652 / NCIMB 11725 / NRRL B-14509 / 104-IA</strain>
        <plasmid evidence="2">pAACI02</plasmid>
    </source>
</reference>